<evidence type="ECO:0000313" key="2">
    <source>
        <dbReference type="Proteomes" id="UP000772434"/>
    </source>
</evidence>
<keyword evidence="2" id="KW-1185">Reference proteome</keyword>
<dbReference type="Proteomes" id="UP000772434">
    <property type="component" value="Unassembled WGS sequence"/>
</dbReference>
<name>A0A9P5TW87_9AGAR</name>
<organism evidence="1 2">
    <name type="scientific">Rhodocollybia butyracea</name>
    <dbReference type="NCBI Taxonomy" id="206335"/>
    <lineage>
        <taxon>Eukaryota</taxon>
        <taxon>Fungi</taxon>
        <taxon>Dikarya</taxon>
        <taxon>Basidiomycota</taxon>
        <taxon>Agaricomycotina</taxon>
        <taxon>Agaricomycetes</taxon>
        <taxon>Agaricomycetidae</taxon>
        <taxon>Agaricales</taxon>
        <taxon>Marasmiineae</taxon>
        <taxon>Omphalotaceae</taxon>
        <taxon>Rhodocollybia</taxon>
    </lineage>
</organism>
<reference evidence="1" key="1">
    <citation type="submission" date="2020-11" db="EMBL/GenBank/DDBJ databases">
        <authorList>
            <consortium name="DOE Joint Genome Institute"/>
            <person name="Ahrendt S."/>
            <person name="Riley R."/>
            <person name="Andreopoulos W."/>
            <person name="Labutti K."/>
            <person name="Pangilinan J."/>
            <person name="Ruiz-Duenas F.J."/>
            <person name="Barrasa J.M."/>
            <person name="Sanchez-Garcia M."/>
            <person name="Camarero S."/>
            <person name="Miyauchi S."/>
            <person name="Serrano A."/>
            <person name="Linde D."/>
            <person name="Babiker R."/>
            <person name="Drula E."/>
            <person name="Ayuso-Fernandez I."/>
            <person name="Pacheco R."/>
            <person name="Padilla G."/>
            <person name="Ferreira P."/>
            <person name="Barriuso J."/>
            <person name="Kellner H."/>
            <person name="Castanera R."/>
            <person name="Alfaro M."/>
            <person name="Ramirez L."/>
            <person name="Pisabarro A.G."/>
            <person name="Kuo A."/>
            <person name="Tritt A."/>
            <person name="Lipzen A."/>
            <person name="He G."/>
            <person name="Yan M."/>
            <person name="Ng V."/>
            <person name="Cullen D."/>
            <person name="Martin F."/>
            <person name="Rosso M.-N."/>
            <person name="Henrissat B."/>
            <person name="Hibbett D."/>
            <person name="Martinez A.T."/>
            <person name="Grigoriev I.V."/>
        </authorList>
    </citation>
    <scope>NUCLEOTIDE SEQUENCE</scope>
    <source>
        <strain evidence="1">AH 40177</strain>
    </source>
</reference>
<comment type="caution">
    <text evidence="1">The sequence shown here is derived from an EMBL/GenBank/DDBJ whole genome shotgun (WGS) entry which is preliminary data.</text>
</comment>
<dbReference type="AlphaFoldDB" id="A0A9P5TW87"/>
<proteinExistence type="predicted"/>
<evidence type="ECO:0000313" key="1">
    <source>
        <dbReference type="EMBL" id="KAF9032082.1"/>
    </source>
</evidence>
<gene>
    <name evidence="1" type="ORF">BDP27DRAFT_1375090</name>
</gene>
<protein>
    <submittedName>
        <fullName evidence="1">Uncharacterized protein</fullName>
    </submittedName>
</protein>
<sequence length="281" mass="29882">MEPWMEWMEWTVVLRSREAASKDSIKPVGDPTPADLDGVGGEADTVWVIGAGGTTAWGVFGLELSLDEPTETISVSLTSWFSSCFVSKAKAAVAGERISISSRLGIDTTGIGGSGGAPRFAEKMILVSCPPLSAEAPKLEALKAETVTVGVLGSSFPSAGGWDCESEEDVAGSGTVVDGSDDEPANSNARALETVNWRKMRTLPEQSVSKELNCKWRYSVTQSRTEGPKAPHPVSYHKPTELLSNLYRVLAVASPGTRQISLLVLHSSLLLQALARVHLSI</sequence>
<dbReference type="EMBL" id="JADNRY010000644">
    <property type="protein sequence ID" value="KAF9032082.1"/>
    <property type="molecule type" value="Genomic_DNA"/>
</dbReference>
<accession>A0A9P5TW87</accession>